<organism evidence="2 3">
    <name type="scientific">Phocaeicola dorei</name>
    <dbReference type="NCBI Taxonomy" id="357276"/>
    <lineage>
        <taxon>Bacteria</taxon>
        <taxon>Pseudomonadati</taxon>
        <taxon>Bacteroidota</taxon>
        <taxon>Bacteroidia</taxon>
        <taxon>Bacteroidales</taxon>
        <taxon>Bacteroidaceae</taxon>
        <taxon>Phocaeicola</taxon>
    </lineage>
</organism>
<dbReference type="EMBL" id="SLTX01000001">
    <property type="protein sequence ID" value="TDB06026.1"/>
    <property type="molecule type" value="Genomic_DNA"/>
</dbReference>
<keyword evidence="1" id="KW-0472">Membrane</keyword>
<protein>
    <submittedName>
        <fullName evidence="2">Uncharacterized protein</fullName>
    </submittedName>
</protein>
<reference evidence="2 3" key="1">
    <citation type="journal article" date="2019" name="Nat. Microbiol.">
        <title>Genomic variation and strain-specific functional adaptation in the human gut microbiome during early life.</title>
        <authorList>
            <person name="Vatanen T."/>
            <person name="Plichta D.R."/>
            <person name="Somani J."/>
            <person name="Munch P.C."/>
            <person name="Arthur T.D."/>
            <person name="Hall A.B."/>
            <person name="Rudolf S."/>
            <person name="Oakeley E.J."/>
            <person name="Ke X."/>
            <person name="Young R.A."/>
            <person name="Haiser H.J."/>
            <person name="Kolde R."/>
            <person name="Yassour M."/>
            <person name="Luopajarvi K."/>
            <person name="Siljander H."/>
            <person name="Virtanen S.M."/>
            <person name="Ilonen J."/>
            <person name="Uibo R."/>
            <person name="Tillmann V."/>
            <person name="Mokurov S."/>
            <person name="Dorshakova N."/>
            <person name="Porter J.A."/>
            <person name="McHardy A.C."/>
            <person name="Lahdesmaki H."/>
            <person name="Vlamakis H."/>
            <person name="Huttenhower C."/>
            <person name="Knip M."/>
            <person name="Xavier R.J."/>
        </authorList>
    </citation>
    <scope>NUCLEOTIDE SEQUENCE [LARGE SCALE GENOMIC DNA]</scope>
    <source>
        <strain evidence="2 3">RJX1052</strain>
    </source>
</reference>
<feature type="transmembrane region" description="Helical" evidence="1">
    <location>
        <begin position="59"/>
        <end position="78"/>
    </location>
</feature>
<accession>A0AAX2QYM1</accession>
<evidence type="ECO:0000313" key="2">
    <source>
        <dbReference type="EMBL" id="TDB06026.1"/>
    </source>
</evidence>
<keyword evidence="1" id="KW-0812">Transmembrane</keyword>
<evidence type="ECO:0000313" key="3">
    <source>
        <dbReference type="Proteomes" id="UP000294834"/>
    </source>
</evidence>
<evidence type="ECO:0000256" key="1">
    <source>
        <dbReference type="SAM" id="Phobius"/>
    </source>
</evidence>
<sequence length="90" mass="10507">MYIKKQEKQQDVLIKALDVFLICSVVFKKGADVLKFPVVKCEQQGMYRLKDISCFSRKIYNLTPVTFYLFIGEFLSLLKRVYWGVTGNTI</sequence>
<comment type="caution">
    <text evidence="2">The sequence shown here is derived from an EMBL/GenBank/DDBJ whole genome shotgun (WGS) entry which is preliminary data.</text>
</comment>
<gene>
    <name evidence="2" type="ORF">E1J06_00575</name>
</gene>
<dbReference type="AlphaFoldDB" id="A0AAX2QYM1"/>
<keyword evidence="1" id="KW-1133">Transmembrane helix</keyword>
<dbReference type="Proteomes" id="UP000294834">
    <property type="component" value="Unassembled WGS sequence"/>
</dbReference>
<proteinExistence type="predicted"/>
<name>A0AAX2QYM1_9BACT</name>